<gene>
    <name evidence="1" type="ORF">C449_00885</name>
</gene>
<keyword evidence="2" id="KW-1185">Reference proteome</keyword>
<comment type="caution">
    <text evidence="1">The sequence shown here is derived from an EMBL/GenBank/DDBJ whole genome shotgun (WGS) entry which is preliminary data.</text>
</comment>
<proteinExistence type="predicted"/>
<dbReference type="InParanoid" id="M0MRJ9"/>
<dbReference type="RefSeq" id="WP_006075981.1">
    <property type="nucleotide sequence ID" value="NZ_AOMD01000002.1"/>
</dbReference>
<protein>
    <submittedName>
        <fullName evidence="1">Uncharacterized protein</fullName>
    </submittedName>
</protein>
<dbReference type="PATRIC" id="fig|1227455.4.peg.181"/>
<evidence type="ECO:0000313" key="2">
    <source>
        <dbReference type="Proteomes" id="UP000011669"/>
    </source>
</evidence>
<dbReference type="EMBL" id="AOMD01000002">
    <property type="protein sequence ID" value="EMA47983.1"/>
    <property type="molecule type" value="Genomic_DNA"/>
</dbReference>
<reference evidence="1 2" key="1">
    <citation type="journal article" date="2014" name="PLoS Genet.">
        <title>Phylogenetically driven sequencing of extremely halophilic archaea reveals strategies for static and dynamic osmo-response.</title>
        <authorList>
            <person name="Becker E.A."/>
            <person name="Seitzer P.M."/>
            <person name="Tritt A."/>
            <person name="Larsen D."/>
            <person name="Krusor M."/>
            <person name="Yao A.I."/>
            <person name="Wu D."/>
            <person name="Madern D."/>
            <person name="Eisen J.A."/>
            <person name="Darling A.E."/>
            <person name="Facciotti M.T."/>
        </authorList>
    </citation>
    <scope>NUCLEOTIDE SEQUENCE [LARGE SCALE GENOMIC DNA]</scope>
    <source>
        <strain evidence="1 2">DSM 5350</strain>
    </source>
</reference>
<dbReference type="STRING" id="1227455.C449_00885"/>
<dbReference type="AlphaFoldDB" id="M0MRJ9"/>
<dbReference type="Proteomes" id="UP000011669">
    <property type="component" value="Unassembled WGS sequence"/>
</dbReference>
<name>M0MRJ9_9EURY</name>
<evidence type="ECO:0000313" key="1">
    <source>
        <dbReference type="EMBL" id="EMA47983.1"/>
    </source>
</evidence>
<sequence>MAIGTGTTAPTASDTQLENEVFRATTGDAPLNWVDDPDTPGRYEAKLSVTGGDEVPAGTQITEAALIIGSESQLYSRDVFGVKEPGAGESVTSTMPILGPV</sequence>
<organism evidence="1 2">
    <name type="scientific">Halococcus saccharolyticus DSM 5350</name>
    <dbReference type="NCBI Taxonomy" id="1227455"/>
    <lineage>
        <taxon>Archaea</taxon>
        <taxon>Methanobacteriati</taxon>
        <taxon>Methanobacteriota</taxon>
        <taxon>Stenosarchaea group</taxon>
        <taxon>Halobacteria</taxon>
        <taxon>Halobacteriales</taxon>
        <taxon>Halococcaceae</taxon>
        <taxon>Halococcus</taxon>
    </lineage>
</organism>
<accession>M0MRJ9</accession>